<proteinExistence type="predicted"/>
<evidence type="ECO:0000256" key="2">
    <source>
        <dbReference type="SAM" id="SignalP"/>
    </source>
</evidence>
<evidence type="ECO:0000256" key="1">
    <source>
        <dbReference type="SAM" id="MobiDB-lite"/>
    </source>
</evidence>
<gene>
    <name evidence="3" type="ORF">HK105_206344</name>
</gene>
<keyword evidence="2" id="KW-0732">Signal</keyword>
<dbReference type="Proteomes" id="UP001527925">
    <property type="component" value="Unassembled WGS sequence"/>
</dbReference>
<feature type="chain" id="PRO_5045674277" evidence="2">
    <location>
        <begin position="20"/>
        <end position="275"/>
    </location>
</feature>
<feature type="region of interest" description="Disordered" evidence="1">
    <location>
        <begin position="218"/>
        <end position="253"/>
    </location>
</feature>
<dbReference type="EMBL" id="JADGIZ020000037">
    <property type="protein sequence ID" value="KAL2914086.1"/>
    <property type="molecule type" value="Genomic_DNA"/>
</dbReference>
<evidence type="ECO:0000313" key="4">
    <source>
        <dbReference type="Proteomes" id="UP001527925"/>
    </source>
</evidence>
<comment type="caution">
    <text evidence="3">The sequence shown here is derived from an EMBL/GenBank/DDBJ whole genome shotgun (WGS) entry which is preliminary data.</text>
</comment>
<dbReference type="Gene3D" id="2.60.120.430">
    <property type="entry name" value="Galactose-binding lectin"/>
    <property type="match status" value="1"/>
</dbReference>
<keyword evidence="4" id="KW-1185">Reference proteome</keyword>
<reference evidence="3 4" key="1">
    <citation type="submission" date="2023-09" db="EMBL/GenBank/DDBJ databases">
        <title>Pangenome analysis of Batrachochytrium dendrobatidis and related Chytrids.</title>
        <authorList>
            <person name="Yacoub M.N."/>
            <person name="Stajich J.E."/>
            <person name="James T.Y."/>
        </authorList>
    </citation>
    <scope>NUCLEOTIDE SEQUENCE [LARGE SCALE GENOMIC DNA]</scope>
    <source>
        <strain evidence="3 4">JEL0888</strain>
    </source>
</reference>
<dbReference type="SUPFAM" id="SSF49785">
    <property type="entry name" value="Galactose-binding domain-like"/>
    <property type="match status" value="1"/>
</dbReference>
<accession>A0ABR4N3M1</accession>
<feature type="compositionally biased region" description="Low complexity" evidence="1">
    <location>
        <begin position="218"/>
        <end position="246"/>
    </location>
</feature>
<protein>
    <submittedName>
        <fullName evidence="3">Uncharacterized protein</fullName>
    </submittedName>
</protein>
<sequence>MIALRTLASALALAAAAAAQAPTCGPDVVVDDFAKTQSAVIGGESRPVNLLGGDYGAQGVTWSIDTAKRAVVLTAGTANIGVPEPQANPGTAPTVNYWFAKFDAGACFDLTKFTAIEFDLVGPAGSDMNFTLTQKAANCADRLVDSAYNPLSKYLRMDGTKKHVSLPLKDFATNLVGGKYDMLHLKDWTAVNIVPAGAVFELSNLVLKGCAGAAPSASASTTAPKTSGGAAPSASPAAPSAAGPSPTQAQKAGAERSAAAGIIGTVAAAVAALLV</sequence>
<dbReference type="InterPro" id="IPR008979">
    <property type="entry name" value="Galactose-bd-like_sf"/>
</dbReference>
<evidence type="ECO:0000313" key="3">
    <source>
        <dbReference type="EMBL" id="KAL2914086.1"/>
    </source>
</evidence>
<organism evidence="3 4">
    <name type="scientific">Polyrhizophydium stewartii</name>
    <dbReference type="NCBI Taxonomy" id="2732419"/>
    <lineage>
        <taxon>Eukaryota</taxon>
        <taxon>Fungi</taxon>
        <taxon>Fungi incertae sedis</taxon>
        <taxon>Chytridiomycota</taxon>
        <taxon>Chytridiomycota incertae sedis</taxon>
        <taxon>Chytridiomycetes</taxon>
        <taxon>Rhizophydiales</taxon>
        <taxon>Rhizophydiales incertae sedis</taxon>
        <taxon>Polyrhizophydium</taxon>
    </lineage>
</organism>
<feature type="signal peptide" evidence="2">
    <location>
        <begin position="1"/>
        <end position="19"/>
    </location>
</feature>
<name>A0ABR4N3M1_9FUNG</name>